<organism evidence="1 2">
    <name type="scientific">Datura stramonium</name>
    <name type="common">Jimsonweed</name>
    <name type="synonym">Common thornapple</name>
    <dbReference type="NCBI Taxonomy" id="4076"/>
    <lineage>
        <taxon>Eukaryota</taxon>
        <taxon>Viridiplantae</taxon>
        <taxon>Streptophyta</taxon>
        <taxon>Embryophyta</taxon>
        <taxon>Tracheophyta</taxon>
        <taxon>Spermatophyta</taxon>
        <taxon>Magnoliopsida</taxon>
        <taxon>eudicotyledons</taxon>
        <taxon>Gunneridae</taxon>
        <taxon>Pentapetalae</taxon>
        <taxon>asterids</taxon>
        <taxon>lamiids</taxon>
        <taxon>Solanales</taxon>
        <taxon>Solanaceae</taxon>
        <taxon>Solanoideae</taxon>
        <taxon>Datureae</taxon>
        <taxon>Datura</taxon>
    </lineage>
</organism>
<proteinExistence type="predicted"/>
<accession>A0ABS8Y9F3</accession>
<evidence type="ECO:0000313" key="1">
    <source>
        <dbReference type="EMBL" id="MCE5167245.1"/>
    </source>
</evidence>
<dbReference type="Proteomes" id="UP000823775">
    <property type="component" value="Unassembled WGS sequence"/>
</dbReference>
<keyword evidence="2" id="KW-1185">Reference proteome</keyword>
<evidence type="ECO:0000313" key="2">
    <source>
        <dbReference type="Proteomes" id="UP000823775"/>
    </source>
</evidence>
<comment type="caution">
    <text evidence="1">The sequence shown here is derived from an EMBL/GenBank/DDBJ whole genome shotgun (WGS) entry which is preliminary data.</text>
</comment>
<protein>
    <submittedName>
        <fullName evidence="1">Uncharacterized protein</fullName>
    </submittedName>
</protein>
<sequence length="84" mass="9382">MWAANSLMPIICGYAHAMHTDEQQRKDGLALTLSFTNIERDFRVATQTYTVLWQDYLNSVDEKGLEDFIARADKLSGNVASVAG</sequence>
<dbReference type="EMBL" id="JACEIK010067936">
    <property type="protein sequence ID" value="MCE5167245.1"/>
    <property type="molecule type" value="Genomic_DNA"/>
</dbReference>
<feature type="non-terminal residue" evidence="1">
    <location>
        <position position="84"/>
    </location>
</feature>
<gene>
    <name evidence="1" type="ORF">HAX54_044511</name>
</gene>
<reference evidence="1 2" key="1">
    <citation type="journal article" date="2021" name="BMC Genomics">
        <title>Datura genome reveals duplications of psychoactive alkaloid biosynthetic genes and high mutation rate following tissue culture.</title>
        <authorList>
            <person name="Rajewski A."/>
            <person name="Carter-House D."/>
            <person name="Stajich J."/>
            <person name="Litt A."/>
        </authorList>
    </citation>
    <scope>NUCLEOTIDE SEQUENCE [LARGE SCALE GENOMIC DNA]</scope>
    <source>
        <strain evidence="1">AR-01</strain>
    </source>
</reference>
<name>A0ABS8Y9F3_DATST</name>